<evidence type="ECO:0000313" key="2">
    <source>
        <dbReference type="Proteomes" id="UP000032402"/>
    </source>
</evidence>
<dbReference type="KEGG" id="vg:26644414"/>
<name>A0A0C5K6N0_9CAUD</name>
<dbReference type="OrthoDB" id="37496at10239"/>
<accession>A0A0C5K6N0</accession>
<sequence length="74" mass="8429">MSKFYGIISTTSTRTEEYEQKLKNGKIVKKTREITVPKEVTVQSSQPDRLGARKELEAFARKCKGTVKYIGAFK</sequence>
<dbReference type="Proteomes" id="UP000032402">
    <property type="component" value="Segment"/>
</dbReference>
<dbReference type="EMBL" id="KP339049">
    <property type="protein sequence ID" value="AJP61402.1"/>
    <property type="molecule type" value="Genomic_DNA"/>
</dbReference>
<evidence type="ECO:0000313" key="1">
    <source>
        <dbReference type="EMBL" id="AJP61402.1"/>
    </source>
</evidence>
<keyword evidence="2" id="KW-1185">Reference proteome</keyword>
<organism evidence="1 2">
    <name type="scientific">Enterococcus phage EFDG1</name>
    <dbReference type="NCBI Taxonomy" id="1597976"/>
    <lineage>
        <taxon>Viruses</taxon>
        <taxon>Duplodnaviria</taxon>
        <taxon>Heunggongvirae</taxon>
        <taxon>Uroviricota</taxon>
        <taxon>Caudoviricetes</taxon>
        <taxon>Herelleviridae</taxon>
        <taxon>Brockvirinae</taxon>
        <taxon>Schiekvirus</taxon>
        <taxon>Schiekvirus EFDG1</taxon>
    </lineage>
</organism>
<dbReference type="RefSeq" id="YP_009218296.1">
    <property type="nucleotide sequence ID" value="NC_029009.1"/>
</dbReference>
<proteinExistence type="predicted"/>
<protein>
    <submittedName>
        <fullName evidence="1">Uncharacterized protein</fullName>
    </submittedName>
</protein>
<reference evidence="1 2" key="1">
    <citation type="journal article" date="2015" name="Appl. Environ. Microbiol.">
        <title>Targeting Enterococcus faecalis Biofilms with Phage Therapy.</title>
        <authorList>
            <person name="Khalifa L."/>
            <person name="Brosh Y."/>
            <person name="Gelman D."/>
            <person name="Coppenhagen-Glazer S."/>
            <person name="Beyth S."/>
            <person name="Poradosu-Cohen R."/>
            <person name="Que Y.A."/>
            <person name="Beyth N."/>
            <person name="Hazan R."/>
        </authorList>
    </citation>
    <scope>NUCLEOTIDE SEQUENCE [LARGE SCALE GENOMIC DNA]</scope>
</reference>
<dbReference type="GeneID" id="26644414"/>